<dbReference type="SUPFAM" id="SSF53474">
    <property type="entry name" value="alpha/beta-Hydrolases"/>
    <property type="match status" value="1"/>
</dbReference>
<organism evidence="4 5">
    <name type="scientific">Serratia symbiotica</name>
    <dbReference type="NCBI Taxonomy" id="138074"/>
    <lineage>
        <taxon>Bacteria</taxon>
        <taxon>Pseudomonadati</taxon>
        <taxon>Pseudomonadota</taxon>
        <taxon>Gammaproteobacteria</taxon>
        <taxon>Enterobacterales</taxon>
        <taxon>Yersiniaceae</taxon>
        <taxon>Serratia</taxon>
    </lineage>
</organism>
<sequence length="254" mass="28469">MTPTFLRFYQPAPAAPLLIICFPHAGGGASAFRPWSCLFNETEAEVAVVQYPGREDRFSEPFIDAMPLLLEALQQELQLRLKGRRFVLFGHSMGGAVAHELAQRLQQLGIPPEQLIISGRPPPQFHPLDSTIHLGSDQQILDALLRLSADNQALREQPELAELLLPVIRNDYRLIEHYRPQPVQLLSCPIMVLSGENDSELSLEQAQAWQSCTTVASEVYRFPGDHFFITSQRAAVVARVKQVLRQFSPCFSEG</sequence>
<keyword evidence="2" id="KW-0378">Hydrolase</keyword>
<dbReference type="GO" id="GO:0008610">
    <property type="term" value="P:lipid biosynthetic process"/>
    <property type="evidence" value="ECO:0007669"/>
    <property type="project" value="TreeGrafter"/>
</dbReference>
<dbReference type="InterPro" id="IPR029058">
    <property type="entry name" value="AB_hydrolase_fold"/>
</dbReference>
<gene>
    <name evidence="4" type="ORF">SYMBAF_06120</name>
</gene>
<dbReference type="Gene3D" id="3.40.50.1820">
    <property type="entry name" value="alpha/beta hydrolase"/>
    <property type="match status" value="1"/>
</dbReference>
<evidence type="ECO:0000256" key="1">
    <source>
        <dbReference type="ARBA" id="ARBA00007169"/>
    </source>
</evidence>
<dbReference type="GeneID" id="93736091"/>
<evidence type="ECO:0000256" key="2">
    <source>
        <dbReference type="ARBA" id="ARBA00022801"/>
    </source>
</evidence>
<dbReference type="AlphaFoldDB" id="A0A068ZBG9"/>
<name>A0A068ZBG9_9GAMM</name>
<dbReference type="PANTHER" id="PTHR11487:SF0">
    <property type="entry name" value="S-ACYL FATTY ACID SYNTHASE THIOESTERASE, MEDIUM CHAIN"/>
    <property type="match status" value="1"/>
</dbReference>
<comment type="similarity">
    <text evidence="1">Belongs to the thioesterase family.</text>
</comment>
<dbReference type="GO" id="GO:0016787">
    <property type="term" value="F:hydrolase activity"/>
    <property type="evidence" value="ECO:0007669"/>
    <property type="project" value="UniProtKB-KW"/>
</dbReference>
<reference evidence="4 5" key="1">
    <citation type="journal article" date="2014" name="Genome Announc.">
        <title>Whole-Genome Sequence of Serratia symbiotica Strain CWBI-2.3T, a Free-Living Symbiont of the Black Bean Aphid Aphis fabae.</title>
        <authorList>
            <person name="Foray V."/>
            <person name="Grigorescu A.S."/>
            <person name="Sabri A."/>
            <person name="Haubruge E."/>
            <person name="Lognay G."/>
            <person name="Francis F."/>
            <person name="Fauconnier M.L."/>
            <person name="Hance T."/>
            <person name="Thonart P."/>
        </authorList>
    </citation>
    <scope>NUCLEOTIDE SEQUENCE [LARGE SCALE GENOMIC DNA]</scope>
    <source>
        <strain evidence="4">CWBI-2.3</strain>
    </source>
</reference>
<dbReference type="EMBL" id="CP050855">
    <property type="protein sequence ID" value="QLH62596.1"/>
    <property type="molecule type" value="Genomic_DNA"/>
</dbReference>
<dbReference type="InterPro" id="IPR012223">
    <property type="entry name" value="TEII"/>
</dbReference>
<dbReference type="Proteomes" id="UP000042738">
    <property type="component" value="Chromosome"/>
</dbReference>
<evidence type="ECO:0000313" key="4">
    <source>
        <dbReference type="EMBL" id="QLH62596.1"/>
    </source>
</evidence>
<feature type="domain" description="Thioesterase TesA-like" evidence="3">
    <location>
        <begin position="20"/>
        <end position="244"/>
    </location>
</feature>
<proteinExistence type="inferred from homology"/>
<accession>A0A068ZBG9</accession>
<protein>
    <submittedName>
        <fullName evidence="4">Thioesterase</fullName>
    </submittedName>
</protein>
<evidence type="ECO:0000259" key="3">
    <source>
        <dbReference type="SMART" id="SM00824"/>
    </source>
</evidence>
<dbReference type="PANTHER" id="PTHR11487">
    <property type="entry name" value="THIOESTERASE"/>
    <property type="match status" value="1"/>
</dbReference>
<dbReference type="Pfam" id="PF00975">
    <property type="entry name" value="Thioesterase"/>
    <property type="match status" value="1"/>
</dbReference>
<dbReference type="RefSeq" id="WP_040265953.1">
    <property type="nucleotide sequence ID" value="NZ_CP050855.1"/>
</dbReference>
<evidence type="ECO:0000313" key="5">
    <source>
        <dbReference type="Proteomes" id="UP000042738"/>
    </source>
</evidence>
<dbReference type="InterPro" id="IPR001031">
    <property type="entry name" value="Thioesterase"/>
</dbReference>
<dbReference type="SMART" id="SM00824">
    <property type="entry name" value="PKS_TE"/>
    <property type="match status" value="1"/>
</dbReference>
<dbReference type="InterPro" id="IPR020802">
    <property type="entry name" value="TesA-like"/>
</dbReference>
<dbReference type="STRING" id="138074.SYMBAF_50376"/>